<dbReference type="Pfam" id="PF02517">
    <property type="entry name" value="Rce1-like"/>
    <property type="match status" value="1"/>
</dbReference>
<dbReference type="PANTHER" id="PTHR36435:SF1">
    <property type="entry name" value="CAAX AMINO TERMINAL PROTEASE FAMILY PROTEIN"/>
    <property type="match status" value="1"/>
</dbReference>
<name>E8R5D3_ISOPI</name>
<organism evidence="4 5">
    <name type="scientific">Isosphaera pallida (strain ATCC 43644 / DSM 9630 / IS1B)</name>
    <dbReference type="NCBI Taxonomy" id="575540"/>
    <lineage>
        <taxon>Bacteria</taxon>
        <taxon>Pseudomonadati</taxon>
        <taxon>Planctomycetota</taxon>
        <taxon>Planctomycetia</taxon>
        <taxon>Isosphaerales</taxon>
        <taxon>Isosphaeraceae</taxon>
        <taxon>Isosphaera</taxon>
    </lineage>
</organism>
<feature type="region of interest" description="Disordered" evidence="1">
    <location>
        <begin position="188"/>
        <end position="235"/>
    </location>
</feature>
<evidence type="ECO:0000313" key="4">
    <source>
        <dbReference type="EMBL" id="ADV60674.1"/>
    </source>
</evidence>
<keyword evidence="2" id="KW-0472">Membrane</keyword>
<evidence type="ECO:0000256" key="1">
    <source>
        <dbReference type="SAM" id="MobiDB-lite"/>
    </source>
</evidence>
<dbReference type="HOGENOM" id="CLU_087412_0_0_0"/>
<dbReference type="GO" id="GO:0004175">
    <property type="term" value="F:endopeptidase activity"/>
    <property type="evidence" value="ECO:0007669"/>
    <property type="project" value="UniProtKB-ARBA"/>
</dbReference>
<dbReference type="InterPro" id="IPR052710">
    <property type="entry name" value="CAAX_protease"/>
</dbReference>
<dbReference type="EMBL" id="CP002353">
    <property type="protein sequence ID" value="ADV60674.1"/>
    <property type="molecule type" value="Genomic_DNA"/>
</dbReference>
<keyword evidence="2" id="KW-1133">Transmembrane helix</keyword>
<dbReference type="AlphaFoldDB" id="E8R5D3"/>
<reference key="1">
    <citation type="submission" date="2010-11" db="EMBL/GenBank/DDBJ databases">
        <title>The complete sequence of chromosome of Isophaera pallida ATCC 43644.</title>
        <authorList>
            <consortium name="US DOE Joint Genome Institute (JGI-PGF)"/>
            <person name="Lucas S."/>
            <person name="Copeland A."/>
            <person name="Lapidus A."/>
            <person name="Bruce D."/>
            <person name="Goodwin L."/>
            <person name="Pitluck S."/>
            <person name="Kyrpides N."/>
            <person name="Mavromatis K."/>
            <person name="Pagani I."/>
            <person name="Ivanova N."/>
            <person name="Saunders E."/>
            <person name="Brettin T."/>
            <person name="Detter J.C."/>
            <person name="Han C."/>
            <person name="Tapia R."/>
            <person name="Land M."/>
            <person name="Hauser L."/>
            <person name="Markowitz V."/>
            <person name="Cheng J.-F."/>
            <person name="Hugenholtz P."/>
            <person name="Woyke T."/>
            <person name="Wu D."/>
            <person name="Eisen J.A."/>
        </authorList>
    </citation>
    <scope>NUCLEOTIDE SEQUENCE</scope>
    <source>
        <strain>ATCC 43644</strain>
    </source>
</reference>
<evidence type="ECO:0000313" key="5">
    <source>
        <dbReference type="Proteomes" id="UP000008631"/>
    </source>
</evidence>
<dbReference type="PANTHER" id="PTHR36435">
    <property type="entry name" value="SLR1288 PROTEIN"/>
    <property type="match status" value="1"/>
</dbReference>
<proteinExistence type="predicted"/>
<dbReference type="RefSeq" id="WP_013562963.1">
    <property type="nucleotide sequence ID" value="NC_014962.1"/>
</dbReference>
<evidence type="ECO:0000259" key="3">
    <source>
        <dbReference type="Pfam" id="PF02517"/>
    </source>
</evidence>
<protein>
    <submittedName>
        <fullName evidence="4">Abortive infection protein</fullName>
    </submittedName>
</protein>
<gene>
    <name evidence="4" type="ordered locus">Isop_0077</name>
</gene>
<feature type="transmembrane region" description="Helical" evidence="2">
    <location>
        <begin position="139"/>
        <end position="157"/>
    </location>
</feature>
<accession>E8R5D3</accession>
<reference evidence="4 5" key="2">
    <citation type="journal article" date="2011" name="Stand. Genomic Sci.">
        <title>Complete genome sequence of Isosphaera pallida type strain (IS1B).</title>
        <authorList>
            <consortium name="US DOE Joint Genome Institute (JGI-PGF)"/>
            <person name="Goker M."/>
            <person name="Cleland D."/>
            <person name="Saunders E."/>
            <person name="Lapidus A."/>
            <person name="Nolan M."/>
            <person name="Lucas S."/>
            <person name="Hammon N."/>
            <person name="Deshpande S."/>
            <person name="Cheng J.F."/>
            <person name="Tapia R."/>
            <person name="Han C."/>
            <person name="Goodwin L."/>
            <person name="Pitluck S."/>
            <person name="Liolios K."/>
            <person name="Pagani I."/>
            <person name="Ivanova N."/>
            <person name="Mavromatis K."/>
            <person name="Pati A."/>
            <person name="Chen A."/>
            <person name="Palaniappan K."/>
            <person name="Land M."/>
            <person name="Hauser L."/>
            <person name="Chang Y.J."/>
            <person name="Jeffries C.D."/>
            <person name="Detter J.C."/>
            <person name="Beck B."/>
            <person name="Woyke T."/>
            <person name="Bristow J."/>
            <person name="Eisen J.A."/>
            <person name="Markowitz V."/>
            <person name="Hugenholtz P."/>
            <person name="Kyrpides N.C."/>
            <person name="Klenk H.P."/>
        </authorList>
    </citation>
    <scope>NUCLEOTIDE SEQUENCE [LARGE SCALE GENOMIC DNA]</scope>
    <source>
        <strain evidence="5">ATCC 43644 / DSM 9630 / IS1B</strain>
    </source>
</reference>
<feature type="transmembrane region" description="Helical" evidence="2">
    <location>
        <begin position="79"/>
        <end position="101"/>
    </location>
</feature>
<dbReference type="Proteomes" id="UP000008631">
    <property type="component" value="Chromosome"/>
</dbReference>
<dbReference type="eggNOG" id="COG1266">
    <property type="taxonomic scope" value="Bacteria"/>
</dbReference>
<feature type="transmembrane region" description="Helical" evidence="2">
    <location>
        <begin position="40"/>
        <end position="59"/>
    </location>
</feature>
<keyword evidence="2" id="KW-0812">Transmembrane</keyword>
<dbReference type="InterPro" id="IPR003675">
    <property type="entry name" value="Rce1/LyrA-like_dom"/>
</dbReference>
<feature type="domain" description="CAAX prenyl protease 2/Lysostaphin resistance protein A-like" evidence="3">
    <location>
        <begin position="87"/>
        <end position="174"/>
    </location>
</feature>
<feature type="transmembrane region" description="Helical" evidence="2">
    <location>
        <begin position="6"/>
        <end position="28"/>
    </location>
</feature>
<sequence>MNRTEFLVSLVVLEVGLLALAHVLGWWFEQPMTGLIRWSGLGLAVGVAGTIPLYVLFLAGRRWPPRWLRGIDEFMDREIVGILRQLNLVELIAAALLAGVCEEFLFRGFIQGGLSEWLGVWWGLALASLLFGVSHAVTPGYAVVATLIGAFLGWMWITTEDLGAPILTHMLYDGLVLMHLSGRWPTPRPAWSRSEPGDQPPRRSESNARANTDSDADSDSDPRSVDPLTSRTKRP</sequence>
<dbReference type="InParanoid" id="E8R5D3"/>
<feature type="transmembrane region" description="Helical" evidence="2">
    <location>
        <begin position="113"/>
        <end position="133"/>
    </location>
</feature>
<evidence type="ECO:0000256" key="2">
    <source>
        <dbReference type="SAM" id="Phobius"/>
    </source>
</evidence>
<keyword evidence="5" id="KW-1185">Reference proteome</keyword>
<dbReference type="STRING" id="575540.Isop_0077"/>
<dbReference type="OrthoDB" id="118729at2"/>
<dbReference type="GO" id="GO:0080120">
    <property type="term" value="P:CAAX-box protein maturation"/>
    <property type="evidence" value="ECO:0007669"/>
    <property type="project" value="UniProtKB-ARBA"/>
</dbReference>
<dbReference type="KEGG" id="ipa:Isop_0077"/>